<feature type="compositionally biased region" description="Basic and acidic residues" evidence="2">
    <location>
        <begin position="147"/>
        <end position="159"/>
    </location>
</feature>
<evidence type="ECO:0008006" key="5">
    <source>
        <dbReference type="Google" id="ProtNLM"/>
    </source>
</evidence>
<reference evidence="4" key="1">
    <citation type="journal article" date="2023" name="Int. J. Syst. Evol. Microbiol.">
        <title>Mesoterricola silvestris gen. nov., sp. nov., Mesoterricola sediminis sp. nov., Geothrix oryzae sp. nov., Geothrix edaphica sp. nov., Geothrix rubra sp. nov., and Geothrix limicola sp. nov., six novel members of Acidobacteriota isolated from soils.</title>
        <authorList>
            <person name="Itoh H."/>
            <person name="Sugisawa Y."/>
            <person name="Mise K."/>
            <person name="Xu Z."/>
            <person name="Kuniyasu M."/>
            <person name="Ushijima N."/>
            <person name="Kawano K."/>
            <person name="Kobayashi E."/>
            <person name="Shiratori Y."/>
            <person name="Masuda Y."/>
            <person name="Senoo K."/>
        </authorList>
    </citation>
    <scope>NUCLEOTIDE SEQUENCE [LARGE SCALE GENOMIC DNA]</scope>
    <source>
        <strain evidence="4">Red222</strain>
    </source>
</reference>
<dbReference type="PANTHER" id="PTHR35024">
    <property type="entry name" value="HYPOTHETICAL CYTOSOLIC PROTEIN"/>
    <property type="match status" value="1"/>
</dbReference>
<dbReference type="InterPro" id="IPR007607">
    <property type="entry name" value="BacA/B"/>
</dbReference>
<accession>A0ABM8DQF5</accession>
<comment type="similarity">
    <text evidence="1">Belongs to the bactofilin family.</text>
</comment>
<keyword evidence="4" id="KW-1185">Reference proteome</keyword>
<dbReference type="Proteomes" id="UP001242010">
    <property type="component" value="Chromosome"/>
</dbReference>
<gene>
    <name evidence="3" type="ORF">GETHOR_12910</name>
</gene>
<dbReference type="PANTHER" id="PTHR35024:SF4">
    <property type="entry name" value="POLYMER-FORMING CYTOSKELETAL PROTEIN"/>
    <property type="match status" value="1"/>
</dbReference>
<evidence type="ECO:0000256" key="2">
    <source>
        <dbReference type="SAM" id="MobiDB-lite"/>
    </source>
</evidence>
<protein>
    <recommendedName>
        <fullName evidence="5">Polymer-forming cytoskeletal protein</fullName>
    </recommendedName>
</protein>
<evidence type="ECO:0000313" key="3">
    <source>
        <dbReference type="EMBL" id="BDU69190.1"/>
    </source>
</evidence>
<dbReference type="RefSeq" id="WP_286355819.1">
    <property type="nucleotide sequence ID" value="NZ_AP027079.1"/>
</dbReference>
<name>A0ABM8DQF5_9BACT</name>
<sequence length="159" mass="16458">MAVFRSSKSKSEAAPAIHSLLGKEVTLTGEIHTGAHSLRIEGVVDGIIHSTGEVSIAPNGLVKGTIFAKHLVVTGRAEGTMKITDCLEIHGTGFVEGDVEVGSLVVDEGGTLQGVCIRKDQTRNLDANTGSGVNGAAKGGVLPLSKPGDKDLKKLESKY</sequence>
<evidence type="ECO:0000313" key="4">
    <source>
        <dbReference type="Proteomes" id="UP001242010"/>
    </source>
</evidence>
<evidence type="ECO:0000256" key="1">
    <source>
        <dbReference type="ARBA" id="ARBA00044755"/>
    </source>
</evidence>
<proteinExistence type="inferred from homology"/>
<feature type="region of interest" description="Disordered" evidence="2">
    <location>
        <begin position="136"/>
        <end position="159"/>
    </location>
</feature>
<organism evidence="3 4">
    <name type="scientific">Geothrix oryzae</name>
    <dbReference type="NCBI Taxonomy" id="2927975"/>
    <lineage>
        <taxon>Bacteria</taxon>
        <taxon>Pseudomonadati</taxon>
        <taxon>Acidobacteriota</taxon>
        <taxon>Holophagae</taxon>
        <taxon>Holophagales</taxon>
        <taxon>Holophagaceae</taxon>
        <taxon>Geothrix</taxon>
    </lineage>
</organism>
<dbReference type="EMBL" id="AP027079">
    <property type="protein sequence ID" value="BDU69190.1"/>
    <property type="molecule type" value="Genomic_DNA"/>
</dbReference>
<dbReference type="Pfam" id="PF04519">
    <property type="entry name" value="Bactofilin"/>
    <property type="match status" value="1"/>
</dbReference>